<dbReference type="STRING" id="1921803.NIES593_13315"/>
<dbReference type="EMBL" id="MRCB01000015">
    <property type="protein sequence ID" value="OKH22175.1"/>
    <property type="molecule type" value="Genomic_DNA"/>
</dbReference>
<dbReference type="RefSeq" id="WP_073600051.1">
    <property type="nucleotide sequence ID" value="NZ_MRCB01000015.1"/>
</dbReference>
<reference evidence="1 2" key="1">
    <citation type="submission" date="2016-11" db="EMBL/GenBank/DDBJ databases">
        <title>Draft Genome Sequences of Nine Cyanobacterial Strains from Diverse Habitats.</title>
        <authorList>
            <person name="Zhu T."/>
            <person name="Hou S."/>
            <person name="Lu X."/>
            <person name="Hess W.R."/>
        </authorList>
    </citation>
    <scope>NUCLEOTIDE SEQUENCE [LARGE SCALE GENOMIC DNA]</scope>
    <source>
        <strain evidence="1 2">NIES-593</strain>
    </source>
</reference>
<dbReference type="OrthoDB" id="529355at2"/>
<name>A0A1U7HF51_9CYAN</name>
<proteinExistence type="predicted"/>
<evidence type="ECO:0000313" key="1">
    <source>
        <dbReference type="EMBL" id="OKH22175.1"/>
    </source>
</evidence>
<evidence type="ECO:0000313" key="2">
    <source>
        <dbReference type="Proteomes" id="UP000186868"/>
    </source>
</evidence>
<keyword evidence="2" id="KW-1185">Reference proteome</keyword>
<gene>
    <name evidence="1" type="ORF">NIES593_13315</name>
</gene>
<sequence length="162" mass="18087">MKLDQQLQILIEEASEQGVPAWAMEKAVIPILKAFASQLQHLEYYILQSRDRDWIVTTLSNVEKPQQEKRVIYAFSSPEDAANSQENSNLEIAIASVPVTHLLFQLFALDGVESIIFLEIPGNLEKGVEIFRASLQNSIHKQLKSLSPSTPSKSTNIPSNLA</sequence>
<dbReference type="Proteomes" id="UP000186868">
    <property type="component" value="Unassembled WGS sequence"/>
</dbReference>
<comment type="caution">
    <text evidence="1">The sequence shown here is derived from an EMBL/GenBank/DDBJ whole genome shotgun (WGS) entry which is preliminary data.</text>
</comment>
<protein>
    <submittedName>
        <fullName evidence="1">Uncharacterized protein</fullName>
    </submittedName>
</protein>
<dbReference type="AlphaFoldDB" id="A0A1U7HF51"/>
<accession>A0A1U7HF51</accession>
<organism evidence="1 2">
    <name type="scientific">Hydrococcus rivularis NIES-593</name>
    <dbReference type="NCBI Taxonomy" id="1921803"/>
    <lineage>
        <taxon>Bacteria</taxon>
        <taxon>Bacillati</taxon>
        <taxon>Cyanobacteriota</taxon>
        <taxon>Cyanophyceae</taxon>
        <taxon>Pleurocapsales</taxon>
        <taxon>Hydrococcaceae</taxon>
        <taxon>Hydrococcus</taxon>
    </lineage>
</organism>